<dbReference type="EMBL" id="REGN01006046">
    <property type="protein sequence ID" value="RNA11085.1"/>
    <property type="molecule type" value="Genomic_DNA"/>
</dbReference>
<evidence type="ECO:0000313" key="1">
    <source>
        <dbReference type="EMBL" id="RNA11085.1"/>
    </source>
</evidence>
<comment type="caution">
    <text evidence="1">The sequence shown here is derived from an EMBL/GenBank/DDBJ whole genome shotgun (WGS) entry which is preliminary data.</text>
</comment>
<accession>A0A3M7QJE4</accession>
<dbReference type="Proteomes" id="UP000276133">
    <property type="component" value="Unassembled WGS sequence"/>
</dbReference>
<reference evidence="1 2" key="1">
    <citation type="journal article" date="2018" name="Sci. Rep.">
        <title>Genomic signatures of local adaptation to the degree of environmental predictability in rotifers.</title>
        <authorList>
            <person name="Franch-Gras L."/>
            <person name="Hahn C."/>
            <person name="Garcia-Roger E.M."/>
            <person name="Carmona M.J."/>
            <person name="Serra M."/>
            <person name="Gomez A."/>
        </authorList>
    </citation>
    <scope>NUCLEOTIDE SEQUENCE [LARGE SCALE GENOMIC DNA]</scope>
    <source>
        <strain evidence="1">HYR1</strain>
    </source>
</reference>
<sequence length="105" mass="12329">MIFDQSVLLPFIKTFWNFISLLCNKWNPIARKTIMRMQKQAIIEINANLKTSLNSSRLFSLTVDIWTDRRLRSLLSLTAHFIDNNLDFKTHVSKFKQAFLTTGHN</sequence>
<dbReference type="AlphaFoldDB" id="A0A3M7QJE4"/>
<evidence type="ECO:0000313" key="2">
    <source>
        <dbReference type="Proteomes" id="UP000276133"/>
    </source>
</evidence>
<organism evidence="1 2">
    <name type="scientific">Brachionus plicatilis</name>
    <name type="common">Marine rotifer</name>
    <name type="synonym">Brachionus muelleri</name>
    <dbReference type="NCBI Taxonomy" id="10195"/>
    <lineage>
        <taxon>Eukaryota</taxon>
        <taxon>Metazoa</taxon>
        <taxon>Spiralia</taxon>
        <taxon>Gnathifera</taxon>
        <taxon>Rotifera</taxon>
        <taxon>Eurotatoria</taxon>
        <taxon>Monogononta</taxon>
        <taxon>Pseudotrocha</taxon>
        <taxon>Ploima</taxon>
        <taxon>Brachionidae</taxon>
        <taxon>Brachionus</taxon>
    </lineage>
</organism>
<proteinExistence type="predicted"/>
<protein>
    <submittedName>
        <fullName evidence="1">Sialate O-acetylesterase isoform X2</fullName>
    </submittedName>
</protein>
<name>A0A3M7QJE4_BRAPC</name>
<keyword evidence="2" id="KW-1185">Reference proteome</keyword>
<gene>
    <name evidence="1" type="ORF">BpHYR1_016984</name>
</gene>